<evidence type="ECO:0000313" key="3">
    <source>
        <dbReference type="Proteomes" id="UP000054051"/>
    </source>
</evidence>
<dbReference type="Gene3D" id="3.30.750.24">
    <property type="entry name" value="STAS domain"/>
    <property type="match status" value="1"/>
</dbReference>
<dbReference type="Pfam" id="PF13466">
    <property type="entry name" value="STAS_2"/>
    <property type="match status" value="1"/>
</dbReference>
<feature type="domain" description="STAS" evidence="1">
    <location>
        <begin position="31"/>
        <end position="91"/>
    </location>
</feature>
<dbReference type="InterPro" id="IPR036513">
    <property type="entry name" value="STAS_dom_sf"/>
</dbReference>
<dbReference type="SUPFAM" id="SSF52091">
    <property type="entry name" value="SpoIIaa-like"/>
    <property type="match status" value="1"/>
</dbReference>
<dbReference type="InterPro" id="IPR058548">
    <property type="entry name" value="MlaB-like_STAS"/>
</dbReference>
<dbReference type="InterPro" id="IPR002645">
    <property type="entry name" value="STAS_dom"/>
</dbReference>
<dbReference type="EMBL" id="CAFB01000034">
    <property type="protein sequence ID" value="CCD28714.1"/>
    <property type="molecule type" value="Genomic_DNA"/>
</dbReference>
<organism evidence="2 3">
    <name type="scientific">Candidatus Glomeribacter gigasporarum BEG34</name>
    <dbReference type="NCBI Taxonomy" id="1070319"/>
    <lineage>
        <taxon>Bacteria</taxon>
        <taxon>Pseudomonadati</taxon>
        <taxon>Pseudomonadota</taxon>
        <taxon>Betaproteobacteria</taxon>
        <taxon>Burkholderiales</taxon>
        <taxon>Burkholderiaceae</taxon>
        <taxon>Candidatus Glomeribacter</taxon>
    </lineage>
</organism>
<proteinExistence type="predicted"/>
<reference evidence="2 3" key="1">
    <citation type="submission" date="2011-08" db="EMBL/GenBank/DDBJ databases">
        <title>The genome of the obligate endobacterium of an arbuscular mycorrhizal fungus reveals an interphylum network of nutritional interactions.</title>
        <authorList>
            <person name="Ghignone S."/>
            <person name="Salvioli A."/>
            <person name="Anca I."/>
            <person name="Lumini E."/>
            <person name="Ortu G."/>
            <person name="Petiti L."/>
            <person name="Cruveiller S."/>
            <person name="Bianciotto V."/>
            <person name="Piffanelli P."/>
            <person name="Lanfranco L."/>
            <person name="Bonfante P."/>
        </authorList>
    </citation>
    <scope>NUCLEOTIDE SEQUENCE [LARGE SCALE GENOMIC DNA]</scope>
    <source>
        <strain evidence="2 3">BEG34</strain>
    </source>
</reference>
<sequence length="91" mass="9640">MLTTGPALTQSNARAALKMGLVHIATGADRVDCAPLAHFDSAALAVLLAWRRAARARGMTLRLLNVPAQLANLARAYGIDTLIADRKNASF</sequence>
<comment type="caution">
    <text evidence="2">The sequence shown here is derived from an EMBL/GenBank/DDBJ whole genome shotgun (WGS) entry which is preliminary data.</text>
</comment>
<dbReference type="eggNOG" id="COG3113">
    <property type="taxonomic scope" value="Bacteria"/>
</dbReference>
<keyword evidence="3" id="KW-1185">Reference proteome</keyword>
<protein>
    <submittedName>
        <fullName evidence="2">Sulfate transporter/antisigma-factor antagonist STAS</fullName>
    </submittedName>
</protein>
<gene>
    <name evidence="2" type="ORF">CAGGBEG34_180018</name>
</gene>
<dbReference type="PROSITE" id="PS50801">
    <property type="entry name" value="STAS"/>
    <property type="match status" value="1"/>
</dbReference>
<evidence type="ECO:0000259" key="1">
    <source>
        <dbReference type="PROSITE" id="PS50801"/>
    </source>
</evidence>
<dbReference type="AlphaFoldDB" id="G2J7G9"/>
<name>G2J7G9_9BURK</name>
<accession>G2J7G9</accession>
<evidence type="ECO:0000313" key="2">
    <source>
        <dbReference type="EMBL" id="CCD28714.1"/>
    </source>
</evidence>
<dbReference type="STRING" id="1070319.CAGGBEG34_180018"/>
<dbReference type="Proteomes" id="UP000054051">
    <property type="component" value="Unassembled WGS sequence"/>
</dbReference>